<feature type="compositionally biased region" description="Polar residues" evidence="1">
    <location>
        <begin position="21"/>
        <end position="32"/>
    </location>
</feature>
<dbReference type="Proteomes" id="UP000070501">
    <property type="component" value="Unassembled WGS sequence"/>
</dbReference>
<accession>A0A136J2V5</accession>
<dbReference type="InParanoid" id="A0A136J2V5"/>
<name>A0A136J2V5_9PEZI</name>
<organism evidence="2 3">
    <name type="scientific">Microdochium bolleyi</name>
    <dbReference type="NCBI Taxonomy" id="196109"/>
    <lineage>
        <taxon>Eukaryota</taxon>
        <taxon>Fungi</taxon>
        <taxon>Dikarya</taxon>
        <taxon>Ascomycota</taxon>
        <taxon>Pezizomycotina</taxon>
        <taxon>Sordariomycetes</taxon>
        <taxon>Xylariomycetidae</taxon>
        <taxon>Xylariales</taxon>
        <taxon>Microdochiaceae</taxon>
        <taxon>Microdochium</taxon>
    </lineage>
</organism>
<dbReference type="EMBL" id="KQ964250">
    <property type="protein sequence ID" value="KXJ91434.1"/>
    <property type="molecule type" value="Genomic_DNA"/>
</dbReference>
<feature type="region of interest" description="Disordered" evidence="1">
    <location>
        <begin position="1"/>
        <end position="46"/>
    </location>
</feature>
<evidence type="ECO:0000313" key="2">
    <source>
        <dbReference type="EMBL" id="KXJ91434.1"/>
    </source>
</evidence>
<evidence type="ECO:0000313" key="3">
    <source>
        <dbReference type="Proteomes" id="UP000070501"/>
    </source>
</evidence>
<sequence>MLSQFKNTFVCDESAGPAQPQHGTPSSPSVSPNGIPPAPAGRPSTIRCLRGIPVYGHGGVEASDKTSI</sequence>
<reference evidence="3" key="1">
    <citation type="submission" date="2016-02" db="EMBL/GenBank/DDBJ databases">
        <title>Draft genome sequence of Microdochium bolleyi, a fungal endophyte of beachgrass.</title>
        <authorList>
            <consortium name="DOE Joint Genome Institute"/>
            <person name="David A.S."/>
            <person name="May G."/>
            <person name="Haridas S."/>
            <person name="Lim J."/>
            <person name="Wang M."/>
            <person name="Labutti K."/>
            <person name="Lipzen A."/>
            <person name="Barry K."/>
            <person name="Grigoriev I.V."/>
        </authorList>
    </citation>
    <scope>NUCLEOTIDE SEQUENCE [LARGE SCALE GENOMIC DNA]</scope>
    <source>
        <strain evidence="3">J235TASD1</strain>
    </source>
</reference>
<dbReference type="AlphaFoldDB" id="A0A136J2V5"/>
<proteinExistence type="predicted"/>
<keyword evidence="3" id="KW-1185">Reference proteome</keyword>
<gene>
    <name evidence="2" type="ORF">Micbo1qcDRAFT_163151</name>
</gene>
<evidence type="ECO:0000256" key="1">
    <source>
        <dbReference type="SAM" id="MobiDB-lite"/>
    </source>
</evidence>
<protein>
    <submittedName>
        <fullName evidence="2">Uncharacterized protein</fullName>
    </submittedName>
</protein>